<evidence type="ECO:0000313" key="3">
    <source>
        <dbReference type="Proteomes" id="UP001176961"/>
    </source>
</evidence>
<feature type="chain" id="PRO_5041448225" evidence="1">
    <location>
        <begin position="30"/>
        <end position="126"/>
    </location>
</feature>
<reference evidence="2" key="1">
    <citation type="submission" date="2023-07" db="EMBL/GenBank/DDBJ databases">
        <authorList>
            <consortium name="CYATHOMIX"/>
        </authorList>
    </citation>
    <scope>NUCLEOTIDE SEQUENCE</scope>
    <source>
        <strain evidence="2">N/A</strain>
    </source>
</reference>
<sequence length="126" mass="13921">MFVIVPPQMNAIVSTTVLVICLLPAFSLADSGEITPRPLSAVKRLGLATHVSAKNPNFLRYFGTNDELEAIWNKAIQGAQIMDGLESNKIPNCALLPMGCRIGDRSPLWRNKNLKKNLLSWNSFLN</sequence>
<gene>
    <name evidence="2" type="ORF">CYNAS_LOCUS15658</name>
</gene>
<protein>
    <submittedName>
        <fullName evidence="2">Uncharacterized protein</fullName>
    </submittedName>
</protein>
<dbReference type="EMBL" id="CATQJL010000305">
    <property type="protein sequence ID" value="CAJ0603675.1"/>
    <property type="molecule type" value="Genomic_DNA"/>
</dbReference>
<dbReference type="AlphaFoldDB" id="A0AA36H4M4"/>
<organism evidence="2 3">
    <name type="scientific">Cylicocyclus nassatus</name>
    <name type="common">Nematode worm</name>
    <dbReference type="NCBI Taxonomy" id="53992"/>
    <lineage>
        <taxon>Eukaryota</taxon>
        <taxon>Metazoa</taxon>
        <taxon>Ecdysozoa</taxon>
        <taxon>Nematoda</taxon>
        <taxon>Chromadorea</taxon>
        <taxon>Rhabditida</taxon>
        <taxon>Rhabditina</taxon>
        <taxon>Rhabditomorpha</taxon>
        <taxon>Strongyloidea</taxon>
        <taxon>Strongylidae</taxon>
        <taxon>Cylicocyclus</taxon>
    </lineage>
</organism>
<keyword evidence="3" id="KW-1185">Reference proteome</keyword>
<evidence type="ECO:0000313" key="2">
    <source>
        <dbReference type="EMBL" id="CAJ0603675.1"/>
    </source>
</evidence>
<evidence type="ECO:0000256" key="1">
    <source>
        <dbReference type="SAM" id="SignalP"/>
    </source>
</evidence>
<proteinExistence type="predicted"/>
<feature type="signal peptide" evidence="1">
    <location>
        <begin position="1"/>
        <end position="29"/>
    </location>
</feature>
<keyword evidence="1" id="KW-0732">Signal</keyword>
<name>A0AA36H4M4_CYLNA</name>
<comment type="caution">
    <text evidence="2">The sequence shown here is derived from an EMBL/GenBank/DDBJ whole genome shotgun (WGS) entry which is preliminary data.</text>
</comment>
<accession>A0AA36H4M4</accession>
<dbReference type="Proteomes" id="UP001176961">
    <property type="component" value="Unassembled WGS sequence"/>
</dbReference>